<dbReference type="Proteomes" id="UP000828386">
    <property type="component" value="Segment"/>
</dbReference>
<name>A0AAE8YDV2_9CAUD</name>
<accession>A0AAE8YDV2</accession>
<evidence type="ECO:0000313" key="1">
    <source>
        <dbReference type="EMBL" id="UEP18985.1"/>
    </source>
</evidence>
<reference evidence="1 2" key="1">
    <citation type="submission" date="2021-07" db="EMBL/GenBank/DDBJ databases">
        <authorList>
            <person name="Bleriot I."/>
            <person name="Blasco L."/>
            <person name="Pacios O."/>
            <person name="Fernandez-Garcia L."/>
            <person name="Ambroa A."/>
            <person name="Lopez M."/>
            <person name="Ortiz-Cartagena C."/>
            <person name="Fernandez-Cuenca F."/>
            <person name="Oteo J."/>
            <person name="Pascual A."/>
            <person name="Martinez-Martinez L."/>
            <person name="Domingo-Calap P."/>
            <person name="Wood T.K."/>
            <person name="Tomas M."/>
        </authorList>
    </citation>
    <scope>NUCLEOTIDE SEQUENCE [LARGE SCALE GENOMIC DNA]</scope>
</reference>
<organism evidence="1 2">
    <name type="scientific">Klebsiella phage vB_KpnS-VAC35</name>
    <dbReference type="NCBI Taxonomy" id="2866696"/>
    <lineage>
        <taxon>Viruses</taxon>
        <taxon>Duplodnaviria</taxon>
        <taxon>Heunggongvirae</taxon>
        <taxon>Uroviricota</taxon>
        <taxon>Caudoviricetes</taxon>
        <taxon>Demerecviridae</taxon>
        <taxon>Sugarlandvirus</taxon>
        <taxon>Sugarlandvirus VAC35</taxon>
    </lineage>
</organism>
<dbReference type="EMBL" id="MZ571828">
    <property type="protein sequence ID" value="UEP18985.1"/>
    <property type="molecule type" value="Genomic_DNA"/>
</dbReference>
<sequence>MSTTKNSSCFLLELWYYYDSRQRRSTNDFFYAGFGFSRFYDGFGFYRFLRVCPL</sequence>
<evidence type="ECO:0000313" key="2">
    <source>
        <dbReference type="Proteomes" id="UP000828386"/>
    </source>
</evidence>
<protein>
    <submittedName>
        <fullName evidence="1">Uncharacterized protein</fullName>
    </submittedName>
</protein>
<proteinExistence type="predicted"/>
<keyword evidence="2" id="KW-1185">Reference proteome</keyword>